<keyword evidence="4" id="KW-0175">Coiled coil</keyword>
<dbReference type="PANTHER" id="PTHR46040">
    <property type="entry name" value="HIGH MOBILITY GROUP PROTEIN 2"/>
    <property type="match status" value="1"/>
</dbReference>
<evidence type="ECO:0000259" key="5">
    <source>
        <dbReference type="PROSITE" id="PS50118"/>
    </source>
</evidence>
<feature type="domain" description="HMG box" evidence="5">
    <location>
        <begin position="9"/>
        <end position="76"/>
    </location>
</feature>
<feature type="coiled-coil region" evidence="4">
    <location>
        <begin position="143"/>
        <end position="184"/>
    </location>
</feature>
<evidence type="ECO:0000313" key="6">
    <source>
        <dbReference type="EMBL" id="KAL5105449.1"/>
    </source>
</evidence>
<dbReference type="EMBL" id="JAKROA010000008">
    <property type="protein sequence ID" value="KAL5105449.1"/>
    <property type="molecule type" value="Genomic_DNA"/>
</dbReference>
<proteinExistence type="predicted"/>
<dbReference type="InterPro" id="IPR036910">
    <property type="entry name" value="HMG_box_dom_sf"/>
</dbReference>
<organism evidence="6 7">
    <name type="scientific">Taenia crassiceps</name>
    <dbReference type="NCBI Taxonomy" id="6207"/>
    <lineage>
        <taxon>Eukaryota</taxon>
        <taxon>Metazoa</taxon>
        <taxon>Spiralia</taxon>
        <taxon>Lophotrochozoa</taxon>
        <taxon>Platyhelminthes</taxon>
        <taxon>Cestoda</taxon>
        <taxon>Eucestoda</taxon>
        <taxon>Cyclophyllidea</taxon>
        <taxon>Taeniidae</taxon>
        <taxon>Taenia</taxon>
    </lineage>
</organism>
<dbReference type="PROSITE" id="PS50118">
    <property type="entry name" value="HMG_BOX_2"/>
    <property type="match status" value="1"/>
</dbReference>
<accession>A0ABR4Q705</accession>
<dbReference type="SUPFAM" id="SSF47095">
    <property type="entry name" value="HMG-box"/>
    <property type="match status" value="1"/>
</dbReference>
<keyword evidence="1 3" id="KW-0238">DNA-binding</keyword>
<evidence type="ECO:0000256" key="4">
    <source>
        <dbReference type="SAM" id="Coils"/>
    </source>
</evidence>
<dbReference type="PANTHER" id="PTHR46040:SF3">
    <property type="entry name" value="HIGH MOBILITY GROUP PROTEIN 2"/>
    <property type="match status" value="1"/>
</dbReference>
<dbReference type="Pfam" id="PF00505">
    <property type="entry name" value="HMG_box"/>
    <property type="match status" value="1"/>
</dbReference>
<dbReference type="Proteomes" id="UP001651158">
    <property type="component" value="Unassembled WGS sequence"/>
</dbReference>
<comment type="caution">
    <text evidence="6">The sequence shown here is derived from an EMBL/GenBank/DDBJ whole genome shotgun (WGS) entry which is preliminary data.</text>
</comment>
<evidence type="ECO:0000313" key="7">
    <source>
        <dbReference type="Proteomes" id="UP001651158"/>
    </source>
</evidence>
<protein>
    <submittedName>
        <fullName evidence="6">High mobility group protein 20A</fullName>
    </submittedName>
</protein>
<dbReference type="InterPro" id="IPR051965">
    <property type="entry name" value="ChromReg_NeuronalGeneExpr"/>
</dbReference>
<evidence type="ECO:0000256" key="3">
    <source>
        <dbReference type="PROSITE-ProRule" id="PRU00267"/>
    </source>
</evidence>
<evidence type="ECO:0000256" key="2">
    <source>
        <dbReference type="ARBA" id="ARBA00023242"/>
    </source>
</evidence>
<dbReference type="InterPro" id="IPR009071">
    <property type="entry name" value="HMG_box_dom"/>
</dbReference>
<sequence length="257" mass="29784">MRTYGPNAPPKPSSAFNLYMRYRSSQSNDLSSRPFNERRRMISSEWSSLPQEQKDVYYKQAIVERAKYEEEFAEYKKTDEYKSWLAKQEYNKSLQRKKNGKSSSKETHEDVDSFEDEYSSKFRRISIFTHEFLEYNRERETSLRHIRKQVTKLDEETALLKQQIKLAEAALASEEIVLAMLNKELLATFSDLPIPNSDASTRSPNKGAEKMNLNNIESYLSKLAEMACSGHHESLTAKARERLKAAMQCGTLSMCSI</sequence>
<reference evidence="6 7" key="1">
    <citation type="journal article" date="2022" name="Front. Cell. Infect. Microbiol.">
        <title>The Genomes of Two Strains of Taenia crassiceps the Animal Model for the Study of Human Cysticercosis.</title>
        <authorList>
            <person name="Bobes R.J."/>
            <person name="Estrada K."/>
            <person name="Rios-Valencia D.G."/>
            <person name="Calderon-Gallegos A."/>
            <person name="de la Torre P."/>
            <person name="Carrero J.C."/>
            <person name="Sanchez-Flores A."/>
            <person name="Laclette J.P."/>
        </authorList>
    </citation>
    <scope>NUCLEOTIDE SEQUENCE [LARGE SCALE GENOMIC DNA]</scope>
    <source>
        <strain evidence="6">WFUcys</strain>
    </source>
</reference>
<name>A0ABR4Q705_9CEST</name>
<gene>
    <name evidence="6" type="ORF">TcWFU_004561</name>
</gene>
<evidence type="ECO:0000256" key="1">
    <source>
        <dbReference type="ARBA" id="ARBA00023125"/>
    </source>
</evidence>
<dbReference type="Gene3D" id="1.10.30.10">
    <property type="entry name" value="High mobility group box domain"/>
    <property type="match status" value="1"/>
</dbReference>
<keyword evidence="2 3" id="KW-0539">Nucleus</keyword>
<feature type="DNA-binding region" description="HMG box" evidence="3">
    <location>
        <begin position="9"/>
        <end position="76"/>
    </location>
</feature>
<keyword evidence="7" id="KW-1185">Reference proteome</keyword>
<dbReference type="SMART" id="SM00398">
    <property type="entry name" value="HMG"/>
    <property type="match status" value="1"/>
</dbReference>